<dbReference type="Proteomes" id="UP000694546">
    <property type="component" value="Chromosome 1"/>
</dbReference>
<evidence type="ECO:0000313" key="2">
    <source>
        <dbReference type="Proteomes" id="UP000694546"/>
    </source>
</evidence>
<evidence type="ECO:0000313" key="1">
    <source>
        <dbReference type="Ensembl" id="ENSGMOP00000058261.1"/>
    </source>
</evidence>
<reference evidence="1" key="2">
    <citation type="submission" date="2025-08" db="UniProtKB">
        <authorList>
            <consortium name="Ensembl"/>
        </authorList>
    </citation>
    <scope>IDENTIFICATION</scope>
</reference>
<protein>
    <submittedName>
        <fullName evidence="1">Uncharacterized protein</fullName>
    </submittedName>
</protein>
<proteinExistence type="predicted"/>
<accession>A0A8C5C8G5</accession>
<name>A0A8C5C8G5_GADMO</name>
<keyword evidence="2" id="KW-1185">Reference proteome</keyword>
<dbReference type="Ensembl" id="ENSGMOT00000058609.1">
    <property type="protein sequence ID" value="ENSGMOP00000058261.1"/>
    <property type="gene ID" value="ENSGMOG00000031308.1"/>
</dbReference>
<dbReference type="AlphaFoldDB" id="A0A8C5C8G5"/>
<organism evidence="1 2">
    <name type="scientific">Gadus morhua</name>
    <name type="common">Atlantic cod</name>
    <dbReference type="NCBI Taxonomy" id="8049"/>
    <lineage>
        <taxon>Eukaryota</taxon>
        <taxon>Metazoa</taxon>
        <taxon>Chordata</taxon>
        <taxon>Craniata</taxon>
        <taxon>Vertebrata</taxon>
        <taxon>Euteleostomi</taxon>
        <taxon>Actinopterygii</taxon>
        <taxon>Neopterygii</taxon>
        <taxon>Teleostei</taxon>
        <taxon>Neoteleostei</taxon>
        <taxon>Acanthomorphata</taxon>
        <taxon>Zeiogadaria</taxon>
        <taxon>Gadariae</taxon>
        <taxon>Gadiformes</taxon>
        <taxon>Gadoidei</taxon>
        <taxon>Gadidae</taxon>
        <taxon>Gadus</taxon>
    </lineage>
</organism>
<sequence>FHVPWPTLKSSRRRPTLASSLFCVKICSFKMLKIRVARLTMNHSGGLREISSRVQSPSSPGRWECSEMCPYDRHSATQYMHGATLHRGNIKDGSLKVHRYRLIFIPYVFPPPLSLSFSQFPSLRIVF</sequence>
<reference evidence="1" key="1">
    <citation type="submission" date="2019-07" db="EMBL/GenBank/DDBJ databases">
        <authorList>
            <consortium name="Wellcome Sanger Institute Data Sharing"/>
        </authorList>
    </citation>
    <scope>NUCLEOTIDE SEQUENCE [LARGE SCALE GENOMIC DNA]</scope>
</reference>
<reference evidence="1" key="3">
    <citation type="submission" date="2025-09" db="UniProtKB">
        <authorList>
            <consortium name="Ensembl"/>
        </authorList>
    </citation>
    <scope>IDENTIFICATION</scope>
</reference>